<dbReference type="Proteomes" id="UP000198854">
    <property type="component" value="Unassembled WGS sequence"/>
</dbReference>
<dbReference type="InterPro" id="IPR050301">
    <property type="entry name" value="NTE"/>
</dbReference>
<proteinExistence type="predicted"/>
<protein>
    <submittedName>
        <fullName evidence="10">NTE family protein</fullName>
    </submittedName>
</protein>
<dbReference type="Gene3D" id="3.40.1090.10">
    <property type="entry name" value="Cytosolic phospholipase A2 catalytic domain"/>
    <property type="match status" value="2"/>
</dbReference>
<feature type="active site" description="Proton acceptor" evidence="6">
    <location>
        <position position="212"/>
    </location>
</feature>
<name>A0A1G8C258_9VIBR</name>
<evidence type="ECO:0000259" key="9">
    <source>
        <dbReference type="PROSITE" id="PS51779"/>
    </source>
</evidence>
<evidence type="ECO:0000313" key="11">
    <source>
        <dbReference type="Proteomes" id="UP000198854"/>
    </source>
</evidence>
<evidence type="ECO:0000256" key="1">
    <source>
        <dbReference type="ARBA" id="ARBA00004370"/>
    </source>
</evidence>
<dbReference type="CDD" id="cd07205">
    <property type="entry name" value="Pat_PNPLA6_PNPLA7_NTE1_like"/>
    <property type="match status" value="1"/>
</dbReference>
<dbReference type="PROSITE" id="PS51635">
    <property type="entry name" value="PNPLA"/>
    <property type="match status" value="1"/>
</dbReference>
<evidence type="ECO:0000256" key="5">
    <source>
        <dbReference type="ARBA" id="ARBA00023136"/>
    </source>
</evidence>
<dbReference type="AlphaFoldDB" id="A0A1G8C258"/>
<evidence type="ECO:0000259" key="8">
    <source>
        <dbReference type="PROSITE" id="PS51635"/>
    </source>
</evidence>
<organism evidence="10 11">
    <name type="scientific">Vibrio xiamenensis</name>
    <dbReference type="NCBI Taxonomy" id="861298"/>
    <lineage>
        <taxon>Bacteria</taxon>
        <taxon>Pseudomonadati</taxon>
        <taxon>Pseudomonadota</taxon>
        <taxon>Gammaproteobacteria</taxon>
        <taxon>Vibrionales</taxon>
        <taxon>Vibrionaceae</taxon>
        <taxon>Vibrio</taxon>
    </lineage>
</organism>
<evidence type="ECO:0000256" key="4">
    <source>
        <dbReference type="ARBA" id="ARBA00023098"/>
    </source>
</evidence>
<feature type="short sequence motif" description="GXSXG" evidence="6">
    <location>
        <begin position="64"/>
        <end position="68"/>
    </location>
</feature>
<feature type="short sequence motif" description="DGA/G" evidence="6">
    <location>
        <begin position="212"/>
        <end position="214"/>
    </location>
</feature>
<evidence type="ECO:0000256" key="3">
    <source>
        <dbReference type="ARBA" id="ARBA00022963"/>
    </source>
</evidence>
<dbReference type="Pfam" id="PF01734">
    <property type="entry name" value="Patatin"/>
    <property type="match status" value="1"/>
</dbReference>
<dbReference type="InterPro" id="IPR016035">
    <property type="entry name" value="Acyl_Trfase/lysoPLipase"/>
</dbReference>
<keyword evidence="7" id="KW-0732">Signal</keyword>
<dbReference type="InterPro" id="IPR034746">
    <property type="entry name" value="POTRA"/>
</dbReference>
<dbReference type="Gene3D" id="2.40.160.50">
    <property type="entry name" value="membrane protein fhac: a member of the omp85/tpsb transporter family"/>
    <property type="match status" value="1"/>
</dbReference>
<dbReference type="PANTHER" id="PTHR14226:SF29">
    <property type="entry name" value="NEUROPATHY TARGET ESTERASE SWS"/>
    <property type="match status" value="1"/>
</dbReference>
<dbReference type="STRING" id="861298.SAMN04488136_11510"/>
<feature type="active site" description="Nucleophile" evidence="6">
    <location>
        <position position="66"/>
    </location>
</feature>
<dbReference type="SUPFAM" id="SSF52151">
    <property type="entry name" value="FabD/lysophospholipase-like"/>
    <property type="match status" value="1"/>
</dbReference>
<dbReference type="OrthoDB" id="5290098at2"/>
<dbReference type="EMBL" id="FNDD01000015">
    <property type="protein sequence ID" value="SDH39409.1"/>
    <property type="molecule type" value="Genomic_DNA"/>
</dbReference>
<keyword evidence="4 6" id="KW-0443">Lipid metabolism</keyword>
<dbReference type="InterPro" id="IPR002641">
    <property type="entry name" value="PNPLA_dom"/>
</dbReference>
<dbReference type="InterPro" id="IPR010827">
    <property type="entry name" value="BamA/TamA_POTRA"/>
</dbReference>
<keyword evidence="5" id="KW-0472">Membrane</keyword>
<evidence type="ECO:0000313" key="10">
    <source>
        <dbReference type="EMBL" id="SDH39409.1"/>
    </source>
</evidence>
<feature type="domain" description="POTRA" evidence="9">
    <location>
        <begin position="343"/>
        <end position="414"/>
    </location>
</feature>
<dbReference type="Pfam" id="PF07244">
    <property type="entry name" value="POTRA"/>
    <property type="match status" value="1"/>
</dbReference>
<feature type="domain" description="PNPLA" evidence="8">
    <location>
        <begin position="33"/>
        <end position="225"/>
    </location>
</feature>
<sequence length="760" mass="85396">MRYGFILSLLALSTSLHAESLPTVPEHQPKVAVVLAGGGAKGAAHIGVLKALEDLHIPVDFVTGTSMGAFFGGLYATGMSADEIEAFIYSIDWNSGYRDRVSRSDRRIRDKEYEDRYQLTTDIGVRWGEVRAYRGLVQGQGMLKILRETSGNLPSFNSFDDLAIPYRSVATDIVKLEPVVLDKGNLIDAMMASMSVPGALPPYHLNGRLLVDGGVINNMPVDIARKMGADVVIAVDISTDYKTEDDFKTLFTVGEQLSNYLVRRSTKEQADTLTDSDYLIRPEVGDMETTEFQKMPEAYVKGYGAVMAMKKQLAKLALSQADYQRYVDHKEEVRKSLHYGSQTKVDKVVINNKTHYSDRILQNKLNLEAGKTYDSEDLEQRVQDLYALDRFELINYRYQDIDGEDTLIVDVNEKSWGPNYLNFRFFLEDDFDTESQYSLGMTLNFTDLNQHGAELRTNLEMGTDKLLEAQLYSPFFSHEEAFTTFGVSYSDEQRSAPVDGYGDTNLHAIDNFLPVNYKRWRAEIAMGYQPSLWRELKIGARYTNGIGNFSTLPAYGEINFHSIGAFINYRIDSLDNYSLPTHGAYLNLEYVASHDKINDEQLQLDIVSGSDTSHEFQAKFIGAVTSERHTLMANTDIELVSNKNQTVPIDPKEIGGFLNLSGVPRNSLVGQNKAFTSLVYRYRWFDNDFGLFTSPFYLGASLEYGGVWSDQDLHLDELPLYVAGSVFTGIDSPLGPIMLSYGHTEQGYNSVYLILGTTFK</sequence>
<comment type="subcellular location">
    <subcellularLocation>
        <location evidence="1">Membrane</location>
    </subcellularLocation>
</comment>
<dbReference type="GO" id="GO:0019867">
    <property type="term" value="C:outer membrane"/>
    <property type="evidence" value="ECO:0007669"/>
    <property type="project" value="InterPro"/>
</dbReference>
<dbReference type="GO" id="GO:0016787">
    <property type="term" value="F:hydrolase activity"/>
    <property type="evidence" value="ECO:0007669"/>
    <property type="project" value="UniProtKB-UniRule"/>
</dbReference>
<gene>
    <name evidence="10" type="ORF">SAMN04488136_11510</name>
</gene>
<dbReference type="RefSeq" id="WP_093274624.1">
    <property type="nucleotide sequence ID" value="NZ_FNDD01000015.1"/>
</dbReference>
<dbReference type="Gene3D" id="3.10.20.310">
    <property type="entry name" value="membrane protein fhac"/>
    <property type="match status" value="1"/>
</dbReference>
<keyword evidence="3 6" id="KW-0442">Lipid degradation</keyword>
<dbReference type="PANTHER" id="PTHR14226">
    <property type="entry name" value="NEUROPATHY TARGET ESTERASE/SWISS CHEESE D.MELANOGASTER"/>
    <property type="match status" value="1"/>
</dbReference>
<evidence type="ECO:0000256" key="6">
    <source>
        <dbReference type="PROSITE-ProRule" id="PRU01161"/>
    </source>
</evidence>
<evidence type="ECO:0000256" key="2">
    <source>
        <dbReference type="ARBA" id="ARBA00022801"/>
    </source>
</evidence>
<keyword evidence="11" id="KW-1185">Reference proteome</keyword>
<dbReference type="GO" id="GO:0016042">
    <property type="term" value="P:lipid catabolic process"/>
    <property type="evidence" value="ECO:0007669"/>
    <property type="project" value="UniProtKB-UniRule"/>
</dbReference>
<dbReference type="PROSITE" id="PS51779">
    <property type="entry name" value="POTRA"/>
    <property type="match status" value="1"/>
</dbReference>
<feature type="short sequence motif" description="GXGXXG" evidence="6">
    <location>
        <begin position="37"/>
        <end position="42"/>
    </location>
</feature>
<feature type="chain" id="PRO_5011672609" evidence="7">
    <location>
        <begin position="19"/>
        <end position="760"/>
    </location>
</feature>
<feature type="signal peptide" evidence="7">
    <location>
        <begin position="1"/>
        <end position="18"/>
    </location>
</feature>
<accession>A0A1G8C258</accession>
<reference evidence="10 11" key="1">
    <citation type="submission" date="2016-10" db="EMBL/GenBank/DDBJ databases">
        <authorList>
            <person name="de Groot N.N."/>
        </authorList>
    </citation>
    <scope>NUCLEOTIDE SEQUENCE [LARGE SCALE GENOMIC DNA]</scope>
    <source>
        <strain evidence="10 11">CGMCC 1.10228</strain>
    </source>
</reference>
<evidence type="ECO:0000256" key="7">
    <source>
        <dbReference type="SAM" id="SignalP"/>
    </source>
</evidence>
<keyword evidence="2 6" id="KW-0378">Hydrolase</keyword>